<proteinExistence type="evidence at transcript level"/>
<sequence>VADFQTSKFLGTWNQISRTPNRYEIDQKCSIIGYHYHPNSPLIAYLASIDIKTGEYSRLPASDTQREPHVAQWNFRYPANLKDSNGVTAILATDYDNWAVKTLVQPAQNGKPGFELVVWILSREKELSKYFEKIILNVLHQNKISPSILSSVDQSYCHIS</sequence>
<dbReference type="GO" id="GO:0005737">
    <property type="term" value="C:cytoplasm"/>
    <property type="evidence" value="ECO:0007669"/>
    <property type="project" value="TreeGrafter"/>
</dbReference>
<protein>
    <submittedName>
        <fullName evidence="1">Putative lipocalin-like protein</fullName>
    </submittedName>
</protein>
<dbReference type="InterPro" id="IPR022271">
    <property type="entry name" value="Lipocalin_ApoD"/>
</dbReference>
<dbReference type="AlphaFoldDB" id="E2EZ05"/>
<dbReference type="EMBL" id="HM001245">
    <property type="protein sequence ID" value="ADK37860.1"/>
    <property type="molecule type" value="mRNA"/>
</dbReference>
<evidence type="ECO:0000313" key="1">
    <source>
        <dbReference type="EMBL" id="ADK37860.1"/>
    </source>
</evidence>
<dbReference type="SMR" id="E2EZ05"/>
<dbReference type="PANTHER" id="PTHR10612">
    <property type="entry name" value="APOLIPOPROTEIN D"/>
    <property type="match status" value="1"/>
</dbReference>
<dbReference type="GO" id="GO:0000302">
    <property type="term" value="P:response to reactive oxygen species"/>
    <property type="evidence" value="ECO:0007669"/>
    <property type="project" value="TreeGrafter"/>
</dbReference>
<dbReference type="PIRSF" id="PIRSF036893">
    <property type="entry name" value="Lipocalin_ApoD"/>
    <property type="match status" value="1"/>
</dbReference>
<dbReference type="PANTHER" id="PTHR10612:SF34">
    <property type="entry name" value="APOLIPOPROTEIN D"/>
    <property type="match status" value="1"/>
</dbReference>
<feature type="non-terminal residue" evidence="1">
    <location>
        <position position="1"/>
    </location>
</feature>
<dbReference type="InterPro" id="IPR012674">
    <property type="entry name" value="Calycin"/>
</dbReference>
<organism evidence="1">
    <name type="scientific">Sitobion avenae</name>
    <name type="common">English grain aphid</name>
    <dbReference type="NCBI Taxonomy" id="44664"/>
    <lineage>
        <taxon>Eukaryota</taxon>
        <taxon>Metazoa</taxon>
        <taxon>Ecdysozoa</taxon>
        <taxon>Arthropoda</taxon>
        <taxon>Hexapoda</taxon>
        <taxon>Insecta</taxon>
        <taxon>Pterygota</taxon>
        <taxon>Neoptera</taxon>
        <taxon>Paraneoptera</taxon>
        <taxon>Hemiptera</taxon>
        <taxon>Sternorrhyncha</taxon>
        <taxon>Aphidomorpha</taxon>
        <taxon>Aphidoidea</taxon>
        <taxon>Aphididae</taxon>
        <taxon>Macrosiphini</taxon>
        <taxon>Sitobion</taxon>
    </lineage>
</organism>
<accession>E2EZ05</accession>
<dbReference type="SUPFAM" id="SSF50814">
    <property type="entry name" value="Lipocalins"/>
    <property type="match status" value="1"/>
</dbReference>
<dbReference type="Gene3D" id="2.40.128.20">
    <property type="match status" value="1"/>
</dbReference>
<dbReference type="GO" id="GO:0006629">
    <property type="term" value="P:lipid metabolic process"/>
    <property type="evidence" value="ECO:0007669"/>
    <property type="project" value="TreeGrafter"/>
</dbReference>
<name>E2EZ05_9HEMI</name>
<reference evidence="1" key="1">
    <citation type="journal article" date="2011" name="Fungal Genet. Biol.">
        <title>Secretome of fungus-infected aphids documents high pathogen activity and weak host response.</title>
        <authorList>
            <person name="Grell M.N."/>
            <person name="Jensen A.B."/>
            <person name="Olsen P.B."/>
            <person name="Eilenberg J."/>
            <person name="Lange L."/>
        </authorList>
    </citation>
    <scope>NUCLEOTIDE SEQUENCE</scope>
</reference>